<sequence>MKSNTSQEKSQSSSSPNEAPGTSTIRTHESIRPSLESPETSMYVVREDGEIIKDPSFTTPRPFHFRNPSSINVKFRVPNEVDIYKLSTRNKLKVGYKVTASHDSSDVYYTAITNWTRRGVPDISLHSHKSEEKGVQEHFGLMPKEVKPLITVTIRGFATTPMVRLDSRDSGRPVTAAYGYHFSANVISKHRTVRNEGFKWEKSSSTNTSRYKRSRDIQLVNTWSNRIVALFTRSSVFSNEKVGTLTFLDNAAIGSEFRAMAIVSQLIMIESNKRKFHPRAILAKMFREW</sequence>
<comment type="caution">
    <text evidence="2">The sequence shown here is derived from an EMBL/GenBank/DDBJ whole genome shotgun (WGS) entry which is preliminary data.</text>
</comment>
<dbReference type="Proteomes" id="UP001629113">
    <property type="component" value="Unassembled WGS sequence"/>
</dbReference>
<feature type="compositionally biased region" description="Low complexity" evidence="1">
    <location>
        <begin position="1"/>
        <end position="18"/>
    </location>
</feature>
<reference evidence="2 3" key="1">
    <citation type="submission" date="2024-06" db="EMBL/GenBank/DDBJ databases">
        <title>Complete genome of Phlyctema vagabunda strain 19-DSS-EL-015.</title>
        <authorList>
            <person name="Fiorenzani C."/>
        </authorList>
    </citation>
    <scope>NUCLEOTIDE SEQUENCE [LARGE SCALE GENOMIC DNA]</scope>
    <source>
        <strain evidence="2 3">19-DSS-EL-015</strain>
    </source>
</reference>
<feature type="region of interest" description="Disordered" evidence="1">
    <location>
        <begin position="1"/>
        <end position="41"/>
    </location>
</feature>
<evidence type="ECO:0000313" key="2">
    <source>
        <dbReference type="EMBL" id="KAL3418557.1"/>
    </source>
</evidence>
<evidence type="ECO:0000313" key="3">
    <source>
        <dbReference type="Proteomes" id="UP001629113"/>
    </source>
</evidence>
<organism evidence="2 3">
    <name type="scientific">Phlyctema vagabunda</name>
    <dbReference type="NCBI Taxonomy" id="108571"/>
    <lineage>
        <taxon>Eukaryota</taxon>
        <taxon>Fungi</taxon>
        <taxon>Dikarya</taxon>
        <taxon>Ascomycota</taxon>
        <taxon>Pezizomycotina</taxon>
        <taxon>Leotiomycetes</taxon>
        <taxon>Helotiales</taxon>
        <taxon>Dermateaceae</taxon>
        <taxon>Phlyctema</taxon>
    </lineage>
</organism>
<proteinExistence type="predicted"/>
<dbReference type="EMBL" id="JBFCZG010000009">
    <property type="protein sequence ID" value="KAL3418557.1"/>
    <property type="molecule type" value="Genomic_DNA"/>
</dbReference>
<protein>
    <submittedName>
        <fullName evidence="2">Uncharacterized protein</fullName>
    </submittedName>
</protein>
<evidence type="ECO:0000256" key="1">
    <source>
        <dbReference type="SAM" id="MobiDB-lite"/>
    </source>
</evidence>
<keyword evidence="3" id="KW-1185">Reference proteome</keyword>
<accession>A0ABR4P5M0</accession>
<name>A0ABR4P5M0_9HELO</name>
<gene>
    <name evidence="2" type="ORF">PVAG01_10273</name>
</gene>